<comment type="similarity">
    <text evidence="1">Belongs to the sorting nexin family.</text>
</comment>
<dbReference type="Gene3D" id="3.30.1520.10">
    <property type="entry name" value="Phox-like domain"/>
    <property type="match status" value="1"/>
</dbReference>
<dbReference type="InterPro" id="IPR036305">
    <property type="entry name" value="RGS_sf"/>
</dbReference>
<evidence type="ECO:0000259" key="4">
    <source>
        <dbReference type="PROSITE" id="PS50132"/>
    </source>
</evidence>
<protein>
    <recommendedName>
        <fullName evidence="9">Sorting nexin</fullName>
    </recommendedName>
</protein>
<evidence type="ECO:0000313" key="8">
    <source>
        <dbReference type="Proteomes" id="UP000594262"/>
    </source>
</evidence>
<feature type="transmembrane region" description="Helical" evidence="3">
    <location>
        <begin position="5"/>
        <end position="25"/>
    </location>
</feature>
<evidence type="ECO:0000256" key="2">
    <source>
        <dbReference type="SAM" id="MobiDB-lite"/>
    </source>
</evidence>
<feature type="domain" description="PXA" evidence="6">
    <location>
        <begin position="90"/>
        <end position="264"/>
    </location>
</feature>
<dbReference type="SMART" id="SM00312">
    <property type="entry name" value="PX"/>
    <property type="match status" value="1"/>
</dbReference>
<evidence type="ECO:0000256" key="3">
    <source>
        <dbReference type="SAM" id="Phobius"/>
    </source>
</evidence>
<dbReference type="PROSITE" id="PS50132">
    <property type="entry name" value="RGS"/>
    <property type="match status" value="1"/>
</dbReference>
<evidence type="ECO:0000259" key="5">
    <source>
        <dbReference type="PROSITE" id="PS50195"/>
    </source>
</evidence>
<dbReference type="PANTHER" id="PTHR22775:SF44">
    <property type="entry name" value="SORTING NEXIN-14"/>
    <property type="match status" value="1"/>
</dbReference>
<feature type="domain" description="RGS" evidence="4">
    <location>
        <begin position="297"/>
        <end position="429"/>
    </location>
</feature>
<keyword evidence="8" id="KW-1185">Reference proteome</keyword>
<keyword evidence="3" id="KW-0472">Membrane</keyword>
<sequence length="884" mass="102968">NHRYVFIVFSIWAFAIGVGLALLLLRNCHELPNLLLLLQITGSIKTPKTTYEVKMPKRKGCTVCSKKGCSRHRPEVSNQMLRPWESVQIPKPVDDALSEFLEMTLRTHLYSWYWDLSHDQRFVDEIRDMLRYASAVLVERLQKINLTDFVLKKVTKKIVIHFDCYLRVKEAANYGTDIQSATLEKLKTYKHFAVQNELAEESYMRYTVETILPYLLPKNALVSNSCNFFLEELLSRVILQPLAEKIAEPDMVNNLLLIFLDEETIPEPNYPPSAKTEILSQFGRHRGCQTTSALKVSSYDLMHNATFLYPFMQYMKREGSLNILQFCLAVEEFNKRSLAPELSENEEEQVLEEAREIDALYFRDDAVDKINFPNSVVNEFQKAVADSVDRKGRLETATPLFQAYEFAVDLLDKTYVPMFHQSEEFYSLLCGDKSPKKKRAAEINLAKRKFMGFENFSKLASKIKAKKQERDFGEQFSFDDNDSPAEEAFESEEEYELDDDDADEDEVLDLSYWHITIPKVDFIFDKNKKLYVFILQVERLKQDTRLDASETSWQVVRKYNEFYVLHDKLKRFHDSFSVAELPTKRTILRKDFDYMNSARSRFQEYLQRLVRSPILRTSGLLHSFLTPGQEMDKLFEPDSVGREAHRKVNSLKSKLVVEKGQNLDSFLDCFIQSAEPPLKKKMAAKSPPSMPTKHRRSDSRMYLPPPAWAIDHRRNMSSSSDESTHTLPHYQSVTQLILFIARHFFRINTWVHHVLIFIQYIGKETIDAFVNIYLSHKLSVATAEQQLVKYITLVRDIVFFDNDPPRTDTDKLERRDNTLAQLLLFVPENVKTVIGVDNHDHTLKIFFEMLQQPKLNKQLIYVLFDDIIQEVFPELKSEVGDGTS</sequence>
<dbReference type="InterPro" id="IPR013937">
    <property type="entry name" value="Sorting_nexin_C"/>
</dbReference>
<feature type="domain" description="PX" evidence="5">
    <location>
        <begin position="511"/>
        <end position="631"/>
    </location>
</feature>
<accession>A0A7M5X746</accession>
<feature type="region of interest" description="Disordered" evidence="2">
    <location>
        <begin position="680"/>
        <end position="699"/>
    </location>
</feature>
<dbReference type="Pfam" id="PF02194">
    <property type="entry name" value="PXA"/>
    <property type="match status" value="1"/>
</dbReference>
<proteinExistence type="inferred from homology"/>
<dbReference type="SMART" id="SM00315">
    <property type="entry name" value="RGS"/>
    <property type="match status" value="1"/>
</dbReference>
<dbReference type="SMART" id="SM00313">
    <property type="entry name" value="PXA"/>
    <property type="match status" value="1"/>
</dbReference>
<dbReference type="SUPFAM" id="SSF64268">
    <property type="entry name" value="PX domain"/>
    <property type="match status" value="1"/>
</dbReference>
<evidence type="ECO:0000259" key="6">
    <source>
        <dbReference type="PROSITE" id="PS51207"/>
    </source>
</evidence>
<dbReference type="GO" id="GO:0097352">
    <property type="term" value="P:autophagosome maturation"/>
    <property type="evidence" value="ECO:0007669"/>
    <property type="project" value="TreeGrafter"/>
</dbReference>
<dbReference type="PANTHER" id="PTHR22775">
    <property type="entry name" value="SORTING NEXIN"/>
    <property type="match status" value="1"/>
</dbReference>
<dbReference type="InterPro" id="IPR044926">
    <property type="entry name" value="RGS_subdomain_2"/>
</dbReference>
<organism evidence="7 8">
    <name type="scientific">Clytia hemisphaerica</name>
    <dbReference type="NCBI Taxonomy" id="252671"/>
    <lineage>
        <taxon>Eukaryota</taxon>
        <taxon>Metazoa</taxon>
        <taxon>Cnidaria</taxon>
        <taxon>Hydrozoa</taxon>
        <taxon>Hydroidolina</taxon>
        <taxon>Leptothecata</taxon>
        <taxon>Obeliida</taxon>
        <taxon>Clytiidae</taxon>
        <taxon>Clytia</taxon>
    </lineage>
</organism>
<evidence type="ECO:0000313" key="7">
    <source>
        <dbReference type="EnsemblMetazoa" id="CLYHEMP019011.1"/>
    </source>
</evidence>
<keyword evidence="3" id="KW-0812">Transmembrane</keyword>
<keyword evidence="3" id="KW-1133">Transmembrane helix</keyword>
<dbReference type="EnsemblMetazoa" id="CLYHEMT019011.1">
    <property type="protein sequence ID" value="CLYHEMP019011.1"/>
    <property type="gene ID" value="CLYHEMG019011"/>
</dbReference>
<dbReference type="OrthoDB" id="5957963at2759"/>
<dbReference type="Pfam" id="PF00787">
    <property type="entry name" value="PX"/>
    <property type="match status" value="1"/>
</dbReference>
<dbReference type="InterPro" id="IPR036871">
    <property type="entry name" value="PX_dom_sf"/>
</dbReference>
<dbReference type="PROSITE" id="PS51207">
    <property type="entry name" value="PXA"/>
    <property type="match status" value="1"/>
</dbReference>
<dbReference type="GO" id="GO:0035091">
    <property type="term" value="F:phosphatidylinositol binding"/>
    <property type="evidence" value="ECO:0007669"/>
    <property type="project" value="InterPro"/>
</dbReference>
<dbReference type="InterPro" id="IPR016137">
    <property type="entry name" value="RGS"/>
</dbReference>
<reference evidence="7" key="1">
    <citation type="submission" date="2021-01" db="UniProtKB">
        <authorList>
            <consortium name="EnsemblMetazoa"/>
        </authorList>
    </citation>
    <scope>IDENTIFICATION</scope>
</reference>
<dbReference type="AlphaFoldDB" id="A0A7M5X746"/>
<name>A0A7M5X746_9CNID</name>
<dbReference type="InterPro" id="IPR001683">
    <property type="entry name" value="PX_dom"/>
</dbReference>
<evidence type="ECO:0000256" key="1">
    <source>
        <dbReference type="ARBA" id="ARBA00010883"/>
    </source>
</evidence>
<dbReference type="GO" id="GO:0005770">
    <property type="term" value="C:late endosome"/>
    <property type="evidence" value="ECO:0007669"/>
    <property type="project" value="TreeGrafter"/>
</dbReference>
<dbReference type="Proteomes" id="UP000594262">
    <property type="component" value="Unplaced"/>
</dbReference>
<dbReference type="SUPFAM" id="SSF48097">
    <property type="entry name" value="Regulator of G-protein signaling, RGS"/>
    <property type="match status" value="1"/>
</dbReference>
<evidence type="ECO:0008006" key="9">
    <source>
        <dbReference type="Google" id="ProtNLM"/>
    </source>
</evidence>
<dbReference type="Gene3D" id="1.10.167.10">
    <property type="entry name" value="Regulator of G-protein Signalling 4, domain 2"/>
    <property type="match status" value="1"/>
</dbReference>
<dbReference type="Pfam" id="PF00615">
    <property type="entry name" value="RGS"/>
    <property type="match status" value="1"/>
</dbReference>
<dbReference type="InterPro" id="IPR003114">
    <property type="entry name" value="Phox_assoc"/>
</dbReference>
<dbReference type="PROSITE" id="PS50195">
    <property type="entry name" value="PX"/>
    <property type="match status" value="1"/>
</dbReference>
<dbReference type="Pfam" id="PF08628">
    <property type="entry name" value="Nexin_C"/>
    <property type="match status" value="1"/>
</dbReference>